<keyword evidence="10 27" id="KW-0028">Amino-acid biosynthesis</keyword>
<keyword evidence="13" id="KW-0479">Metal-binding</keyword>
<protein>
    <recommendedName>
        <fullName evidence="27">Bifunctional aspartokinase/homoserine dehydrogenase</fullName>
    </recommendedName>
    <domain>
        <recommendedName>
            <fullName evidence="27">Aspartokinase</fullName>
            <ecNumber evidence="27">2.7.2.4</ecNumber>
        </recommendedName>
    </domain>
    <domain>
        <recommendedName>
            <fullName evidence="27">Homoserine dehydrogenase</fullName>
            <ecNumber evidence="27">1.1.1.3</ecNumber>
        </recommendedName>
    </domain>
</protein>
<dbReference type="UniPathway" id="UPA00050">
    <property type="reaction ID" value="UER00063"/>
</dbReference>
<evidence type="ECO:0000256" key="6">
    <source>
        <dbReference type="ARBA" id="ARBA00005139"/>
    </source>
</evidence>
<evidence type="ECO:0000256" key="4">
    <source>
        <dbReference type="ARBA" id="ARBA00005056"/>
    </source>
</evidence>
<organism evidence="31">
    <name type="scientific">Pseudoalteromonas translucida KMM 520</name>
    <dbReference type="NCBI Taxonomy" id="1315283"/>
    <lineage>
        <taxon>Bacteria</taxon>
        <taxon>Pseudomonadati</taxon>
        <taxon>Pseudomonadota</taxon>
        <taxon>Gammaproteobacteria</taxon>
        <taxon>Alteromonadales</taxon>
        <taxon>Pseudoalteromonadaceae</taxon>
        <taxon>Pseudoalteromonas</taxon>
    </lineage>
</organism>
<evidence type="ECO:0000256" key="21">
    <source>
        <dbReference type="ARBA" id="ARBA00023167"/>
    </source>
</evidence>
<evidence type="ECO:0000256" key="15">
    <source>
        <dbReference type="ARBA" id="ARBA00022777"/>
    </source>
</evidence>
<dbReference type="UniPathway" id="UPA00051">
    <property type="reaction ID" value="UER00462"/>
</dbReference>
<keyword evidence="11 27" id="KW-0808">Transferase</keyword>
<evidence type="ECO:0000256" key="12">
    <source>
        <dbReference type="ARBA" id="ARBA00022697"/>
    </source>
</evidence>
<dbReference type="InterPro" id="IPR001048">
    <property type="entry name" value="Asp/Glu/Uridylate_kinase"/>
</dbReference>
<evidence type="ECO:0000256" key="3">
    <source>
        <dbReference type="ARBA" id="ARBA00004986"/>
    </source>
</evidence>
<accession>A0A0U2X6C3</accession>
<dbReference type="InterPro" id="IPR019811">
    <property type="entry name" value="HDH_CS"/>
</dbReference>
<comment type="pathway">
    <text evidence="6 27">Amino-acid biosynthesis; L-threonine biosynthesis; L-threonine from L-aspartate: step 1/5.</text>
</comment>
<evidence type="ECO:0000256" key="20">
    <source>
        <dbReference type="ARBA" id="ARBA00023053"/>
    </source>
</evidence>
<feature type="domain" description="Aspartate/glutamate/uridylate kinase" evidence="28">
    <location>
        <begin position="5"/>
        <end position="271"/>
    </location>
</feature>
<keyword evidence="17 27" id="KW-0521">NADP</keyword>
<gene>
    <name evidence="31" type="primary">metL</name>
    <name evidence="31" type="ORF">PTRA_a3258</name>
</gene>
<keyword evidence="14 27" id="KW-0547">Nucleotide-binding</keyword>
<dbReference type="GO" id="GO:0046872">
    <property type="term" value="F:metal ion binding"/>
    <property type="evidence" value="ECO:0007669"/>
    <property type="project" value="UniProtKB-KW"/>
</dbReference>
<dbReference type="InterPro" id="IPR036393">
    <property type="entry name" value="AceGlu_kinase-like_sf"/>
</dbReference>
<dbReference type="Gene3D" id="1.20.120.1320">
    <property type="entry name" value="Aspartokinase, catalytic domain"/>
    <property type="match status" value="1"/>
</dbReference>
<dbReference type="GO" id="GO:0004072">
    <property type="term" value="F:aspartate kinase activity"/>
    <property type="evidence" value="ECO:0007669"/>
    <property type="project" value="UniProtKB-UniRule"/>
</dbReference>
<comment type="similarity">
    <text evidence="7 27">In the C-terminal section; belongs to the homoserine dehydrogenase family.</text>
</comment>
<dbReference type="NCBIfam" id="NF007003">
    <property type="entry name" value="PRK09466.1"/>
    <property type="match status" value="1"/>
</dbReference>
<evidence type="ECO:0000256" key="19">
    <source>
        <dbReference type="ARBA" id="ARBA00023027"/>
    </source>
</evidence>
<evidence type="ECO:0000256" key="14">
    <source>
        <dbReference type="ARBA" id="ARBA00022741"/>
    </source>
</evidence>
<feature type="domain" description="Homoserine dehydrogenase catalytic" evidence="29">
    <location>
        <begin position="576"/>
        <end position="773"/>
    </location>
</feature>
<comment type="catalytic activity">
    <reaction evidence="26">
        <text>L-homoserine + NAD(+) = L-aspartate 4-semialdehyde + NADH + H(+)</text>
        <dbReference type="Rhea" id="RHEA:15757"/>
        <dbReference type="ChEBI" id="CHEBI:15378"/>
        <dbReference type="ChEBI" id="CHEBI:57476"/>
        <dbReference type="ChEBI" id="CHEBI:57540"/>
        <dbReference type="ChEBI" id="CHEBI:57945"/>
        <dbReference type="ChEBI" id="CHEBI:537519"/>
        <dbReference type="EC" id="1.1.1.3"/>
    </reaction>
    <physiologicalReaction direction="right-to-left" evidence="26">
        <dbReference type="Rhea" id="RHEA:15759"/>
    </physiologicalReaction>
</comment>
<dbReference type="GO" id="GO:0050661">
    <property type="term" value="F:NADP binding"/>
    <property type="evidence" value="ECO:0007669"/>
    <property type="project" value="UniProtKB-UniRule"/>
</dbReference>
<evidence type="ECO:0000313" key="31">
    <source>
        <dbReference type="EMBL" id="ALS34258.1"/>
    </source>
</evidence>
<keyword evidence="15 27" id="KW-0418">Kinase</keyword>
<dbReference type="Pfam" id="PF00696">
    <property type="entry name" value="AA_kinase"/>
    <property type="match status" value="1"/>
</dbReference>
<evidence type="ECO:0000256" key="25">
    <source>
        <dbReference type="ARBA" id="ARBA00048841"/>
    </source>
</evidence>
<dbReference type="GO" id="GO:0009088">
    <property type="term" value="P:threonine biosynthetic process"/>
    <property type="evidence" value="ECO:0007669"/>
    <property type="project" value="UniProtKB-UniRule"/>
</dbReference>
<dbReference type="InterPro" id="IPR042199">
    <property type="entry name" value="AsparK_Bifunc_asparK/hSer_DH"/>
</dbReference>
<evidence type="ECO:0000256" key="18">
    <source>
        <dbReference type="ARBA" id="ARBA00023002"/>
    </source>
</evidence>
<dbReference type="EC" id="1.1.1.3" evidence="27"/>
<evidence type="ECO:0000256" key="23">
    <source>
        <dbReference type="ARBA" id="ARBA00044938"/>
    </source>
</evidence>
<comment type="pathway">
    <text evidence="3 27">Amino-acid biosynthesis; L-methionine biosynthesis via de novo pathway; L-homoserine from L-aspartate: step 1/3.</text>
</comment>
<dbReference type="GO" id="GO:0005524">
    <property type="term" value="F:ATP binding"/>
    <property type="evidence" value="ECO:0007669"/>
    <property type="project" value="UniProtKB-UniRule"/>
</dbReference>
<evidence type="ECO:0000259" key="28">
    <source>
        <dbReference type="Pfam" id="PF00696"/>
    </source>
</evidence>
<dbReference type="OrthoDB" id="9799110at2"/>
<comment type="pathway">
    <text evidence="4 27">Amino-acid biosynthesis; L-threonine biosynthesis; L-threonine from L-aspartate: step 3/5.</text>
</comment>
<dbReference type="InterPro" id="IPR018042">
    <property type="entry name" value="Aspartate_kinase_CS"/>
</dbReference>
<dbReference type="InterPro" id="IPR011147">
    <property type="entry name" value="Bifunc_Aspkin/hSer_DH"/>
</dbReference>
<comment type="catalytic activity">
    <reaction evidence="25">
        <text>L-homoserine + NADP(+) = L-aspartate 4-semialdehyde + NADPH + H(+)</text>
        <dbReference type="Rhea" id="RHEA:15761"/>
        <dbReference type="ChEBI" id="CHEBI:15378"/>
        <dbReference type="ChEBI" id="CHEBI:57476"/>
        <dbReference type="ChEBI" id="CHEBI:57783"/>
        <dbReference type="ChEBI" id="CHEBI:58349"/>
        <dbReference type="ChEBI" id="CHEBI:537519"/>
        <dbReference type="EC" id="1.1.1.3"/>
    </reaction>
    <physiologicalReaction direction="right-to-left" evidence="25">
        <dbReference type="Rhea" id="RHEA:15763"/>
    </physiologicalReaction>
</comment>
<evidence type="ECO:0000256" key="24">
    <source>
        <dbReference type="ARBA" id="ARBA00048561"/>
    </source>
</evidence>
<dbReference type="SUPFAM" id="SSF53633">
    <property type="entry name" value="Carbamate kinase-like"/>
    <property type="match status" value="1"/>
</dbReference>
<dbReference type="GO" id="GO:0009090">
    <property type="term" value="P:homoserine biosynthetic process"/>
    <property type="evidence" value="ECO:0007669"/>
    <property type="project" value="UniProtKB-ARBA"/>
</dbReference>
<evidence type="ECO:0000259" key="30">
    <source>
        <dbReference type="Pfam" id="PF03447"/>
    </source>
</evidence>
<dbReference type="GO" id="GO:0009089">
    <property type="term" value="P:lysine biosynthetic process via diaminopimelate"/>
    <property type="evidence" value="ECO:0007669"/>
    <property type="project" value="UniProtKB-UniRule"/>
</dbReference>
<dbReference type="Gene3D" id="3.40.1160.10">
    <property type="entry name" value="Acetylglutamate kinase-like"/>
    <property type="match status" value="1"/>
</dbReference>
<dbReference type="InterPro" id="IPR036291">
    <property type="entry name" value="NAD(P)-bd_dom_sf"/>
</dbReference>
<keyword evidence="20" id="KW-0915">Sodium</keyword>
<comment type="cofactor">
    <cofactor evidence="1">
        <name>a metal cation</name>
        <dbReference type="ChEBI" id="CHEBI:25213"/>
    </cofactor>
</comment>
<dbReference type="FunFam" id="3.30.360.10:FF:000006">
    <property type="entry name" value="Bifunctional aspartokinase/homoserine dehydrogenase"/>
    <property type="match status" value="1"/>
</dbReference>
<dbReference type="RefSeq" id="WP_058374271.1">
    <property type="nucleotide sequence ID" value="NZ_CP011034.1"/>
</dbReference>
<dbReference type="InterPro" id="IPR049638">
    <property type="entry name" value="AK-HD"/>
</dbReference>
<evidence type="ECO:0000256" key="2">
    <source>
        <dbReference type="ARBA" id="ARBA00004766"/>
    </source>
</evidence>
<proteinExistence type="inferred from homology"/>
<dbReference type="PROSITE" id="PS00324">
    <property type="entry name" value="ASPARTOKINASE"/>
    <property type="match status" value="1"/>
</dbReference>
<dbReference type="UniPathway" id="UPA00034">
    <property type="reaction ID" value="UER00015"/>
</dbReference>
<dbReference type="KEGG" id="ptn:PTRA_a3258"/>
<name>A0A0U2X6C3_9GAMM</name>
<evidence type="ECO:0000256" key="16">
    <source>
        <dbReference type="ARBA" id="ARBA00022840"/>
    </source>
</evidence>
<dbReference type="InterPro" id="IPR001341">
    <property type="entry name" value="Asp_kinase"/>
</dbReference>
<evidence type="ECO:0000256" key="13">
    <source>
        <dbReference type="ARBA" id="ARBA00022723"/>
    </source>
</evidence>
<comment type="catalytic activity">
    <reaction evidence="24">
        <text>L-aspartate + ATP = 4-phospho-L-aspartate + ADP</text>
        <dbReference type="Rhea" id="RHEA:23776"/>
        <dbReference type="ChEBI" id="CHEBI:29991"/>
        <dbReference type="ChEBI" id="CHEBI:30616"/>
        <dbReference type="ChEBI" id="CHEBI:57535"/>
        <dbReference type="ChEBI" id="CHEBI:456216"/>
        <dbReference type="EC" id="2.7.2.4"/>
    </reaction>
    <physiologicalReaction direction="left-to-right" evidence="24">
        <dbReference type="Rhea" id="RHEA:23777"/>
    </physiologicalReaction>
</comment>
<evidence type="ECO:0000256" key="5">
    <source>
        <dbReference type="ARBA" id="ARBA00005062"/>
    </source>
</evidence>
<dbReference type="PANTHER" id="PTHR43070">
    <property type="match status" value="1"/>
</dbReference>
<dbReference type="InterPro" id="IPR005106">
    <property type="entry name" value="Asp/hSer_DH_NAD-bd"/>
</dbReference>
<comment type="similarity">
    <text evidence="8 27">In the N-terminal section; belongs to the aspartokinase family.</text>
</comment>
<keyword evidence="16 27" id="KW-0067">ATP-binding</keyword>
<evidence type="ECO:0000256" key="9">
    <source>
        <dbReference type="ARBA" id="ARBA00011881"/>
    </source>
</evidence>
<evidence type="ECO:0000256" key="17">
    <source>
        <dbReference type="ARBA" id="ARBA00022857"/>
    </source>
</evidence>
<evidence type="ECO:0000256" key="8">
    <source>
        <dbReference type="ARBA" id="ARBA00010046"/>
    </source>
</evidence>
<comment type="subunit">
    <text evidence="9 27">Homotetramer.</text>
</comment>
<dbReference type="PIRSF" id="PIRSF000727">
    <property type="entry name" value="ThrA"/>
    <property type="match status" value="1"/>
</dbReference>
<comment type="function">
    <text evidence="23">Bifunctional aspartate kinase and homoserine dehydrogenase that catalyzes the first and the third steps toward the synthesis of lysine, methionine and threonine from aspartate.</text>
</comment>
<dbReference type="GO" id="GO:0009086">
    <property type="term" value="P:methionine biosynthetic process"/>
    <property type="evidence" value="ECO:0007669"/>
    <property type="project" value="UniProtKB-KW"/>
</dbReference>
<evidence type="ECO:0000256" key="7">
    <source>
        <dbReference type="ARBA" id="ARBA00007952"/>
    </source>
</evidence>
<reference evidence="31 32" key="1">
    <citation type="submission" date="2015-03" db="EMBL/GenBank/DDBJ databases">
        <authorList>
            <person name="Murphy D."/>
        </authorList>
    </citation>
    <scope>NUCLEOTIDE SEQUENCE [LARGE SCALE GENOMIC DNA]</scope>
    <source>
        <strain evidence="31 32">KMM 520</strain>
    </source>
</reference>
<feature type="domain" description="Aspartate/homoserine dehydrogenase NAD-binding" evidence="30">
    <location>
        <begin position="434"/>
        <end position="566"/>
    </location>
</feature>
<evidence type="ECO:0000256" key="27">
    <source>
        <dbReference type="PIRNR" id="PIRNR000727"/>
    </source>
</evidence>
<comment type="pathway">
    <text evidence="5 27">Amino-acid biosynthesis; L-methionine biosynthesis via de novo pathway; L-homoserine from L-aspartate: step 3/3.</text>
</comment>
<keyword evidence="12" id="KW-0791">Threonine biosynthesis</keyword>
<dbReference type="Proteomes" id="UP000065261">
    <property type="component" value="Chromosome I"/>
</dbReference>
<dbReference type="PROSITE" id="PS01042">
    <property type="entry name" value="HOMOSER_DHGENASE"/>
    <property type="match status" value="1"/>
</dbReference>
<dbReference type="Gene3D" id="3.30.360.10">
    <property type="entry name" value="Dihydrodipicolinate Reductase, domain 2"/>
    <property type="match status" value="1"/>
</dbReference>
<evidence type="ECO:0000256" key="10">
    <source>
        <dbReference type="ARBA" id="ARBA00022605"/>
    </source>
</evidence>
<dbReference type="InterPro" id="IPR001342">
    <property type="entry name" value="HDH_cat"/>
</dbReference>
<evidence type="ECO:0000256" key="11">
    <source>
        <dbReference type="ARBA" id="ARBA00022679"/>
    </source>
</evidence>
<dbReference type="PATRIC" id="fig|1315283.4.peg.2845"/>
<dbReference type="SUPFAM" id="SSF51735">
    <property type="entry name" value="NAD(P)-binding Rossmann-fold domains"/>
    <property type="match status" value="1"/>
</dbReference>
<dbReference type="EC" id="2.7.2.4" evidence="27"/>
<dbReference type="Pfam" id="PF03447">
    <property type="entry name" value="NAD_binding_3"/>
    <property type="match status" value="1"/>
</dbReference>
<comment type="pathway">
    <text evidence="2 27">Amino-acid biosynthesis; L-lysine biosynthesis via DAP pathway; (S)-tetrahydrodipicolinate from L-aspartate: step 1/4.</text>
</comment>
<dbReference type="NCBIfam" id="TIGR00657">
    <property type="entry name" value="asp_kinases"/>
    <property type="match status" value="1"/>
</dbReference>
<dbReference type="PANTHER" id="PTHR43070:SF5">
    <property type="entry name" value="HOMOSERINE DEHYDROGENASE"/>
    <property type="match status" value="1"/>
</dbReference>
<dbReference type="AlphaFoldDB" id="A0A0U2X6C3"/>
<dbReference type="GO" id="GO:0004412">
    <property type="term" value="F:homoserine dehydrogenase activity"/>
    <property type="evidence" value="ECO:0007669"/>
    <property type="project" value="UniProtKB-UniRule"/>
</dbReference>
<keyword evidence="21" id="KW-0486">Methionine biosynthesis</keyword>
<evidence type="ECO:0000256" key="22">
    <source>
        <dbReference type="ARBA" id="ARBA00023268"/>
    </source>
</evidence>
<evidence type="ECO:0000256" key="26">
    <source>
        <dbReference type="ARBA" id="ARBA00049031"/>
    </source>
</evidence>
<dbReference type="SUPFAM" id="SSF55347">
    <property type="entry name" value="Glyceraldehyde-3-phosphate dehydrogenase-like, C-terminal domain"/>
    <property type="match status" value="1"/>
</dbReference>
<dbReference type="Gene3D" id="3.40.50.720">
    <property type="entry name" value="NAD(P)-binding Rossmann-like Domain"/>
    <property type="match status" value="1"/>
</dbReference>
<dbReference type="EMBL" id="CP011034">
    <property type="protein sequence ID" value="ALS34258.1"/>
    <property type="molecule type" value="Genomic_DNA"/>
</dbReference>
<evidence type="ECO:0000256" key="1">
    <source>
        <dbReference type="ARBA" id="ARBA00001920"/>
    </source>
</evidence>
<keyword evidence="19" id="KW-0520">NAD</keyword>
<evidence type="ECO:0000259" key="29">
    <source>
        <dbReference type="Pfam" id="PF00742"/>
    </source>
</evidence>
<keyword evidence="18 27" id="KW-0560">Oxidoreductase</keyword>
<evidence type="ECO:0000313" key="32">
    <source>
        <dbReference type="Proteomes" id="UP000065261"/>
    </source>
</evidence>
<sequence>MTNNIHKFGGSSLSSAERYKSVAKIILGQAQPGDCVVVSAAGKTTDTLVKLWQSYQQHDTQALADIVLQLNNHQSDLITQLLQGDLKRSALTTLNEELSLVTKLASTEQLQEAALLAHGELWSARLLAAYLQQLNVAACMQDARGLFTLSGGQLLHSQNTQQCSELISQHKINVVTGFIAANTMGDTVTLGRNGSDYSATLLASYCNAKQVYIWTDTQGIFSTDPRKVNKAIKYAKVCRAQANLLARLGNPVLHAKTLSPLKNTDIKLAVRSSFDVQASSTNVVKEGCVKQKRFITTLENIDLLSVEGLVEGEVTQVSQLIQHSLHHFSSAGETYLIVPAVATHQVVSYFAGRANISESNLHGCALVAPEQDINSLSTQARELLNLHNIEPRFVHQDSGYVLLLTDQLIDSDVLNVLHDKLITKGQEIALIVAGLGNVGDVFVSQLSAQLARLSTDFNIKLVGLARSQKLLFNPSGINVQHWKNQWQLEAVDYNSQDLLTAIGLLDYEHKVVIDITASEQFSQLYPDFVALDCHLISANKYAGTAPTPWYKALQHNIAQRNLHWRYNASVGAGLPINFALADLQNSGDKITRIEGVFSGTLSWLCSMYNGATAFSDLLLEAQQMGFTEPDPREDLSGRDMQRKLLILARELGVELDLNDIALAPLMPDELALGSWDDFLANKHKLDTFIEEHARNAKLQNAVLRYTGLLSIEHDSVTAKVGLAYVAPNDALANLTPGDNIFVINSQWYSNNALIIQGPGAGKEVTAAGVHSDLYWLIKNLK</sequence>
<keyword evidence="22" id="KW-0511">Multifunctional enzyme</keyword>
<dbReference type="Pfam" id="PF00742">
    <property type="entry name" value="Homoserine_dh"/>
    <property type="match status" value="1"/>
</dbReference>